<dbReference type="Gene3D" id="3.40.50.720">
    <property type="entry name" value="NAD(P)-binding Rossmann-like Domain"/>
    <property type="match status" value="1"/>
</dbReference>
<dbReference type="InterPro" id="IPR052184">
    <property type="entry name" value="SDR_enzymes"/>
</dbReference>
<dbReference type="EMBL" id="FNEM01000004">
    <property type="protein sequence ID" value="SDJ03912.1"/>
    <property type="molecule type" value="Genomic_DNA"/>
</dbReference>
<dbReference type="Pfam" id="PF00106">
    <property type="entry name" value="adh_short"/>
    <property type="match status" value="1"/>
</dbReference>
<evidence type="ECO:0000313" key="1">
    <source>
        <dbReference type="EMBL" id="SDJ03912.1"/>
    </source>
</evidence>
<dbReference type="PRINTS" id="PR00081">
    <property type="entry name" value="GDHRDH"/>
</dbReference>
<dbReference type="OrthoDB" id="5786478at2"/>
<name>A0A1G8QGK8_9GAMM</name>
<dbReference type="CDD" id="cd05325">
    <property type="entry name" value="carb_red_sniffer_like_SDR_c"/>
    <property type="match status" value="1"/>
</dbReference>
<organism evidence="1 2">
    <name type="scientific">Ferrimonas sediminum</name>
    <dbReference type="NCBI Taxonomy" id="718193"/>
    <lineage>
        <taxon>Bacteria</taxon>
        <taxon>Pseudomonadati</taxon>
        <taxon>Pseudomonadota</taxon>
        <taxon>Gammaproteobacteria</taxon>
        <taxon>Alteromonadales</taxon>
        <taxon>Ferrimonadaceae</taxon>
        <taxon>Ferrimonas</taxon>
    </lineage>
</organism>
<dbReference type="AlphaFoldDB" id="A0A1G8QGK8"/>
<dbReference type="GO" id="GO:0016616">
    <property type="term" value="F:oxidoreductase activity, acting on the CH-OH group of donors, NAD or NADP as acceptor"/>
    <property type="evidence" value="ECO:0007669"/>
    <property type="project" value="TreeGrafter"/>
</dbReference>
<gene>
    <name evidence="1" type="ORF">SAMN04488540_104294</name>
</gene>
<dbReference type="PANTHER" id="PTHR45458">
    <property type="entry name" value="SHORT-CHAIN DEHYDROGENASE/REDUCTASE SDR"/>
    <property type="match status" value="1"/>
</dbReference>
<dbReference type="SUPFAM" id="SSF51735">
    <property type="entry name" value="NAD(P)-binding Rossmann-fold domains"/>
    <property type="match status" value="1"/>
</dbReference>
<proteinExistence type="predicted"/>
<dbReference type="PANTHER" id="PTHR45458:SF1">
    <property type="entry name" value="SHORT CHAIN DEHYDROGENASE"/>
    <property type="match status" value="1"/>
</dbReference>
<accession>A0A1G8QGK8</accession>
<evidence type="ECO:0000313" key="2">
    <source>
        <dbReference type="Proteomes" id="UP000199527"/>
    </source>
</evidence>
<sequence>MTTLTLITGANRGIGLEFCRQSLAHGDTVIACCRQPEQADALQQLALSHPNQLELVALELGEPAQFDNLCAYLGERKLDRLICNAGVYGPKGLPLGEYQADHFEQVMKINVTAPMLLVQALHPHLAGDAKVALLSSKMGSITDNGSGGSYVYRASKAALNAIGKSLAIDLQPQGTSVVLFHPGWVQTAMGGSNALITPEVSVRGMRHVLEQLSLIDSGKFINYDGVELPW</sequence>
<dbReference type="InterPro" id="IPR036291">
    <property type="entry name" value="NAD(P)-bd_dom_sf"/>
</dbReference>
<dbReference type="RefSeq" id="WP_090364244.1">
    <property type="nucleotide sequence ID" value="NZ_FNEM01000004.1"/>
</dbReference>
<reference evidence="2" key="1">
    <citation type="submission" date="2016-10" db="EMBL/GenBank/DDBJ databases">
        <authorList>
            <person name="Varghese N."/>
            <person name="Submissions S."/>
        </authorList>
    </citation>
    <scope>NUCLEOTIDE SEQUENCE [LARGE SCALE GENOMIC DNA]</scope>
    <source>
        <strain evidence="2">DSM 23317</strain>
    </source>
</reference>
<keyword evidence="2" id="KW-1185">Reference proteome</keyword>
<dbReference type="InterPro" id="IPR002347">
    <property type="entry name" value="SDR_fam"/>
</dbReference>
<dbReference type="Proteomes" id="UP000199527">
    <property type="component" value="Unassembled WGS sequence"/>
</dbReference>
<protein>
    <submittedName>
        <fullName evidence="1">NAD(P)-dependent dehydrogenase, short-chain alcohol dehydrogenase family</fullName>
    </submittedName>
</protein>